<sequence length="307" mass="34727">MAGKLYLKKNDASSFLFGISKTTDTVKFVDATYLYNKTYLVVIKYIMNPGAGNDQANLFIFEDEIPQTEPEPNLRIDSASGNEPTNISVIALRQDVTTNKAYIDGIRVSTSWNQAPLPVEMAFFRAAYLEEKVILSWQTITEVNNYGFDVERLDLGGNGGWRKIGFVQGHGNSFSPKFYYFEDSPENGIRFRYRLKQIDFDGSFKYYESDEVELKGGGKEKIDVYPNPFNSAARIKYFIPGNENEIKFVKLAIYSLNGELVEILSEKEVYPGYHTVHLSSANYSSGVYFIVLSADDYFVAAKCAILK</sequence>
<dbReference type="Proteomes" id="UP000009011">
    <property type="component" value="Chromosome"/>
</dbReference>
<name>I6ZPA0_MELRP</name>
<protein>
    <recommendedName>
        <fullName evidence="1">Secretion system C-terminal sorting domain-containing protein</fullName>
    </recommendedName>
</protein>
<dbReference type="NCBIfam" id="TIGR04183">
    <property type="entry name" value="Por_Secre_tail"/>
    <property type="match status" value="1"/>
</dbReference>
<evidence type="ECO:0000313" key="2">
    <source>
        <dbReference type="EMBL" id="AFN73874.1"/>
    </source>
</evidence>
<dbReference type="EMBL" id="CP003557">
    <property type="protein sequence ID" value="AFN73874.1"/>
    <property type="molecule type" value="Genomic_DNA"/>
</dbReference>
<feature type="domain" description="Secretion system C-terminal sorting" evidence="1">
    <location>
        <begin position="224"/>
        <end position="302"/>
    </location>
</feature>
<dbReference type="AlphaFoldDB" id="I6ZPA0"/>
<evidence type="ECO:0000313" key="3">
    <source>
        <dbReference type="Proteomes" id="UP000009011"/>
    </source>
</evidence>
<dbReference type="eggNOG" id="COG4412">
    <property type="taxonomic scope" value="Bacteria"/>
</dbReference>
<organism evidence="2 3">
    <name type="scientific">Melioribacter roseus (strain DSM 23840 / JCM 17771 / VKM B-2668 / P3M-2)</name>
    <dbReference type="NCBI Taxonomy" id="1191523"/>
    <lineage>
        <taxon>Bacteria</taxon>
        <taxon>Pseudomonadati</taxon>
        <taxon>Ignavibacteriota</taxon>
        <taxon>Ignavibacteria</taxon>
        <taxon>Ignavibacteriales</taxon>
        <taxon>Melioribacteraceae</taxon>
        <taxon>Melioribacter</taxon>
    </lineage>
</organism>
<keyword evidence="3" id="KW-1185">Reference proteome</keyword>
<dbReference type="STRING" id="1191523.MROS_0631"/>
<dbReference type="Pfam" id="PF18962">
    <property type="entry name" value="Por_Secre_tail"/>
    <property type="match status" value="1"/>
</dbReference>
<accession>I6ZPA0</accession>
<evidence type="ECO:0000259" key="1">
    <source>
        <dbReference type="Pfam" id="PF18962"/>
    </source>
</evidence>
<dbReference type="InterPro" id="IPR026444">
    <property type="entry name" value="Secre_tail"/>
</dbReference>
<gene>
    <name evidence="2" type="ordered locus">MROS_0631</name>
</gene>
<dbReference type="KEGG" id="mro:MROS_0631"/>
<reference evidence="2 3" key="1">
    <citation type="journal article" date="2013" name="PLoS ONE">
        <title>Genomic analysis of Melioribacter roseus, facultatively anaerobic organotrophic bacterium representing a novel deep lineage within Bacteriodetes/Chlorobi group.</title>
        <authorList>
            <person name="Kadnikov V.V."/>
            <person name="Mardanov A.V."/>
            <person name="Podosokorskaya O.A."/>
            <person name="Gavrilov S.N."/>
            <person name="Kublanov I.V."/>
            <person name="Beletsky A.V."/>
            <person name="Bonch-Osmolovskaya E.A."/>
            <person name="Ravin N.V."/>
        </authorList>
    </citation>
    <scope>NUCLEOTIDE SEQUENCE [LARGE SCALE GENOMIC DNA]</scope>
    <source>
        <strain evidence="3">JCM 17771 / P3M-2</strain>
    </source>
</reference>
<proteinExistence type="predicted"/>
<dbReference type="HOGENOM" id="CLU_905547_0_0_10"/>